<reference evidence="6" key="1">
    <citation type="journal article" date="2015" name="Genome Announc.">
        <title>Draft Genome Sequence of Tolypothrix boutellei Strain VB521301.</title>
        <authorList>
            <person name="Chandrababunaidu M.M."/>
            <person name="Singh D."/>
            <person name="Sen D."/>
            <person name="Bhan S."/>
            <person name="Das S."/>
            <person name="Gupta A."/>
            <person name="Adhikary S.P."/>
            <person name="Tripathy S."/>
        </authorList>
    </citation>
    <scope>NUCLEOTIDE SEQUENCE</scope>
    <source>
        <strain evidence="6">VB521301</strain>
    </source>
</reference>
<dbReference type="SMART" id="SM00382">
    <property type="entry name" value="AAA"/>
    <property type="match status" value="1"/>
</dbReference>
<dbReference type="Gene3D" id="3.40.50.300">
    <property type="entry name" value="P-loop containing nucleotide triphosphate hydrolases"/>
    <property type="match status" value="1"/>
</dbReference>
<dbReference type="InterPro" id="IPR027417">
    <property type="entry name" value="P-loop_NTPase"/>
</dbReference>
<name>A0A8S9TDD9_9CYAN</name>
<dbReference type="GO" id="GO:0098796">
    <property type="term" value="C:membrane protein complex"/>
    <property type="evidence" value="ECO:0007669"/>
    <property type="project" value="UniProtKB-ARBA"/>
</dbReference>
<proteinExistence type="inferred from homology"/>
<reference evidence="6" key="2">
    <citation type="submission" date="2019-11" db="EMBL/GenBank/DDBJ databases">
        <title>Improved Assembly of Tolypothrix boutellei genome.</title>
        <authorList>
            <person name="Sarangi A.N."/>
            <person name="Mukherjee M."/>
            <person name="Ghosh S."/>
            <person name="Singh D."/>
            <person name="Das A."/>
            <person name="Kant S."/>
            <person name="Prusty A."/>
            <person name="Tripathy S."/>
        </authorList>
    </citation>
    <scope>NUCLEOTIDE SEQUENCE</scope>
    <source>
        <strain evidence="6">VB521301</strain>
    </source>
</reference>
<dbReference type="CDD" id="cd03255">
    <property type="entry name" value="ABC_MJ0796_LolCDE_FtsE"/>
    <property type="match status" value="1"/>
</dbReference>
<dbReference type="GO" id="GO:0016887">
    <property type="term" value="F:ATP hydrolysis activity"/>
    <property type="evidence" value="ECO:0007669"/>
    <property type="project" value="InterPro"/>
</dbReference>
<dbReference type="Pfam" id="PF00005">
    <property type="entry name" value="ABC_tran"/>
    <property type="match status" value="1"/>
</dbReference>
<protein>
    <submittedName>
        <fullName evidence="6">ABC transporter ATP-binding protein</fullName>
    </submittedName>
</protein>
<evidence type="ECO:0000256" key="2">
    <source>
        <dbReference type="ARBA" id="ARBA00022448"/>
    </source>
</evidence>
<keyword evidence="2" id="KW-0813">Transport</keyword>
<dbReference type="RefSeq" id="WP_050045552.1">
    <property type="nucleotide sequence ID" value="NZ_JHEG04000001.1"/>
</dbReference>
<dbReference type="GO" id="GO:0005524">
    <property type="term" value="F:ATP binding"/>
    <property type="evidence" value="ECO:0007669"/>
    <property type="project" value="UniProtKB-KW"/>
</dbReference>
<dbReference type="PANTHER" id="PTHR42798">
    <property type="entry name" value="LIPOPROTEIN-RELEASING SYSTEM ATP-BINDING PROTEIN LOLD"/>
    <property type="match status" value="1"/>
</dbReference>
<keyword evidence="4 6" id="KW-0067">ATP-binding</keyword>
<dbReference type="InterPro" id="IPR003439">
    <property type="entry name" value="ABC_transporter-like_ATP-bd"/>
</dbReference>
<dbReference type="FunFam" id="3.40.50.300:FF:000032">
    <property type="entry name" value="Export ABC transporter ATP-binding protein"/>
    <property type="match status" value="1"/>
</dbReference>
<dbReference type="PANTHER" id="PTHR42798:SF2">
    <property type="entry name" value="ABC TRANSPORTER ATP-BINDING PROTEIN MG467-RELATED"/>
    <property type="match status" value="1"/>
</dbReference>
<dbReference type="PROSITE" id="PS50893">
    <property type="entry name" value="ABC_TRANSPORTER_2"/>
    <property type="match status" value="1"/>
</dbReference>
<sequence length="245" mass="26989">MSQNDTSTPSVSIALQNLRKAFQEGATSRTVIDDVNISIDKGEFIVLLGHSGSGKSTLLNLIAGIEKPTAGTVRIENVAITELNERACTLFRRDNIGFIFQFFNLIPTLTVLENVMLPQELAGRQGKELKQVAVNLLEKVGLADRCNAFPDQLSGGQQQRVAIARALVHQPMLVLADEPTGNLDEETGEKVLNLLLQLTRDTHKTLIMATHNPEIARFANRVLRMHHGRLQQEVIQSPLVEEVVA</sequence>
<dbReference type="InterPro" id="IPR017911">
    <property type="entry name" value="MacB-like_ATP-bd"/>
</dbReference>
<dbReference type="PROSITE" id="PS00211">
    <property type="entry name" value="ABC_TRANSPORTER_1"/>
    <property type="match status" value="1"/>
</dbReference>
<comment type="similarity">
    <text evidence="1">Belongs to the ABC transporter superfamily.</text>
</comment>
<evidence type="ECO:0000313" key="6">
    <source>
        <dbReference type="EMBL" id="KAF3890226.1"/>
    </source>
</evidence>
<keyword evidence="7" id="KW-1185">Reference proteome</keyword>
<gene>
    <name evidence="6" type="ORF">DA73_0400035850</name>
</gene>
<organism evidence="6 7">
    <name type="scientific">Tolypothrix bouteillei VB521301</name>
    <dbReference type="NCBI Taxonomy" id="1479485"/>
    <lineage>
        <taxon>Bacteria</taxon>
        <taxon>Bacillati</taxon>
        <taxon>Cyanobacteriota</taxon>
        <taxon>Cyanophyceae</taxon>
        <taxon>Nostocales</taxon>
        <taxon>Tolypothrichaceae</taxon>
        <taxon>Tolypothrix</taxon>
    </lineage>
</organism>
<accession>A0A8S9TDD9</accession>
<dbReference type="OrthoDB" id="508204at2"/>
<dbReference type="AlphaFoldDB" id="A0A8S9TDD9"/>
<dbReference type="InterPro" id="IPR017871">
    <property type="entry name" value="ABC_transporter-like_CS"/>
</dbReference>
<feature type="domain" description="ABC transporter" evidence="5">
    <location>
        <begin position="13"/>
        <end position="245"/>
    </location>
</feature>
<comment type="caution">
    <text evidence="6">The sequence shown here is derived from an EMBL/GenBank/DDBJ whole genome shotgun (WGS) entry which is preliminary data.</text>
</comment>
<dbReference type="SUPFAM" id="SSF52540">
    <property type="entry name" value="P-loop containing nucleoside triphosphate hydrolases"/>
    <property type="match status" value="1"/>
</dbReference>
<evidence type="ECO:0000256" key="1">
    <source>
        <dbReference type="ARBA" id="ARBA00005417"/>
    </source>
</evidence>
<dbReference type="Proteomes" id="UP000029738">
    <property type="component" value="Unassembled WGS sequence"/>
</dbReference>
<dbReference type="GO" id="GO:0022857">
    <property type="term" value="F:transmembrane transporter activity"/>
    <property type="evidence" value="ECO:0007669"/>
    <property type="project" value="UniProtKB-ARBA"/>
</dbReference>
<dbReference type="EMBL" id="JHEG04000001">
    <property type="protein sequence ID" value="KAF3890226.1"/>
    <property type="molecule type" value="Genomic_DNA"/>
</dbReference>
<dbReference type="InterPro" id="IPR003593">
    <property type="entry name" value="AAA+_ATPase"/>
</dbReference>
<evidence type="ECO:0000259" key="5">
    <source>
        <dbReference type="PROSITE" id="PS50893"/>
    </source>
</evidence>
<evidence type="ECO:0000313" key="7">
    <source>
        <dbReference type="Proteomes" id="UP000029738"/>
    </source>
</evidence>
<evidence type="ECO:0000256" key="4">
    <source>
        <dbReference type="ARBA" id="ARBA00022840"/>
    </source>
</evidence>
<evidence type="ECO:0000256" key="3">
    <source>
        <dbReference type="ARBA" id="ARBA00022741"/>
    </source>
</evidence>
<keyword evidence="3" id="KW-0547">Nucleotide-binding</keyword>